<dbReference type="Gene3D" id="1.10.600.10">
    <property type="entry name" value="Farnesyl Diphosphate Synthase"/>
    <property type="match status" value="1"/>
</dbReference>
<dbReference type="GO" id="GO:0005737">
    <property type="term" value="C:cytoplasm"/>
    <property type="evidence" value="ECO:0007669"/>
    <property type="project" value="UniProtKB-ARBA"/>
</dbReference>
<accession>A0A1G7T6D7</accession>
<dbReference type="SFLD" id="SFLDG01017">
    <property type="entry name" value="Polyprenyl_Transferase_Like"/>
    <property type="match status" value="1"/>
</dbReference>
<dbReference type="STRING" id="1082479.SAMN05216241_108117"/>
<keyword evidence="5" id="KW-0460">Magnesium</keyword>
<keyword evidence="6" id="KW-0414">Isoprene biosynthesis</keyword>
<evidence type="ECO:0000256" key="8">
    <source>
        <dbReference type="SAM" id="MobiDB-lite"/>
    </source>
</evidence>
<dbReference type="SUPFAM" id="SSF48576">
    <property type="entry name" value="Terpenoid synthases"/>
    <property type="match status" value="1"/>
</dbReference>
<keyword evidence="3 7" id="KW-0808">Transferase</keyword>
<proteinExistence type="inferred from homology"/>
<dbReference type="GO" id="GO:0046872">
    <property type="term" value="F:metal ion binding"/>
    <property type="evidence" value="ECO:0007669"/>
    <property type="project" value="UniProtKB-KW"/>
</dbReference>
<keyword evidence="10" id="KW-1185">Reference proteome</keyword>
<keyword evidence="4" id="KW-0479">Metal-binding</keyword>
<comment type="cofactor">
    <cofactor evidence="1">
        <name>Mg(2+)</name>
        <dbReference type="ChEBI" id="CHEBI:18420"/>
    </cofactor>
</comment>
<name>A0A1G7T6D7_9PROT</name>
<evidence type="ECO:0000256" key="2">
    <source>
        <dbReference type="ARBA" id="ARBA00006706"/>
    </source>
</evidence>
<dbReference type="InterPro" id="IPR008949">
    <property type="entry name" value="Isoprenoid_synthase_dom_sf"/>
</dbReference>
<evidence type="ECO:0000256" key="1">
    <source>
        <dbReference type="ARBA" id="ARBA00001946"/>
    </source>
</evidence>
<dbReference type="FunFam" id="1.10.600.10:FF:000001">
    <property type="entry name" value="Geranylgeranyl diphosphate synthase"/>
    <property type="match status" value="1"/>
</dbReference>
<dbReference type="GO" id="GO:0004659">
    <property type="term" value="F:prenyltransferase activity"/>
    <property type="evidence" value="ECO:0007669"/>
    <property type="project" value="InterPro"/>
</dbReference>
<dbReference type="SFLD" id="SFLDS00005">
    <property type="entry name" value="Isoprenoid_Synthase_Type_I"/>
    <property type="match status" value="1"/>
</dbReference>
<organism evidence="9 10">
    <name type="scientific">Limimonas halophila</name>
    <dbReference type="NCBI Taxonomy" id="1082479"/>
    <lineage>
        <taxon>Bacteria</taxon>
        <taxon>Pseudomonadati</taxon>
        <taxon>Pseudomonadota</taxon>
        <taxon>Alphaproteobacteria</taxon>
        <taxon>Rhodospirillales</taxon>
        <taxon>Rhodovibrionaceae</taxon>
        <taxon>Limimonas</taxon>
    </lineage>
</organism>
<dbReference type="EMBL" id="FNCE01000008">
    <property type="protein sequence ID" value="SDG30937.1"/>
    <property type="molecule type" value="Genomic_DNA"/>
</dbReference>
<evidence type="ECO:0000256" key="7">
    <source>
        <dbReference type="RuleBase" id="RU004466"/>
    </source>
</evidence>
<dbReference type="AlphaFoldDB" id="A0A1G7T6D7"/>
<comment type="similarity">
    <text evidence="2 7">Belongs to the FPP/GGPP synthase family.</text>
</comment>
<dbReference type="PANTHER" id="PTHR43281">
    <property type="entry name" value="FARNESYL DIPHOSPHATE SYNTHASE"/>
    <property type="match status" value="1"/>
</dbReference>
<feature type="region of interest" description="Disordered" evidence="8">
    <location>
        <begin position="1"/>
        <end position="21"/>
    </location>
</feature>
<dbReference type="CDD" id="cd00685">
    <property type="entry name" value="Trans_IPPS_HT"/>
    <property type="match status" value="1"/>
</dbReference>
<dbReference type="InterPro" id="IPR033749">
    <property type="entry name" value="Polyprenyl_synt_CS"/>
</dbReference>
<dbReference type="NCBIfam" id="NF045485">
    <property type="entry name" value="FPPsyn"/>
    <property type="match status" value="1"/>
</dbReference>
<protein>
    <submittedName>
        <fullName evidence="9">Farnesyl-diphosphate synthase</fullName>
    </submittedName>
</protein>
<sequence length="322" mass="33740">MTAGPSAANRSTLNKADKGATIGGTAAREDVTARMRAVAEQITDQLDRLLPPAEGPRGRVVEAMRYASLNGGKRLRPFLTVTSAGLFDVPEARGLRAGAALEMVHCYSLVHDDLPAMDDSDLRRGTPTVHKRYDDATAILAGDGLLTEAFAVLGDPATHPDARVRAELTLGLARAAGAAGMVGGQMVDISPERVHLGLDGVTDLQAMKTGALIRFACRAGAILGGASEAERAALDAYADDLGLAFQIADDLLDAESDAEALGKPAGQDAEADKATFVELLGIEGARGRARELVESAIARLEPFGERADTLRATARFVVERES</sequence>
<reference evidence="9 10" key="1">
    <citation type="submission" date="2016-10" db="EMBL/GenBank/DDBJ databases">
        <authorList>
            <person name="de Groot N.N."/>
        </authorList>
    </citation>
    <scope>NUCLEOTIDE SEQUENCE [LARGE SCALE GENOMIC DNA]</scope>
    <source>
        <strain evidence="9 10">DSM 25584</strain>
    </source>
</reference>
<evidence type="ECO:0000256" key="5">
    <source>
        <dbReference type="ARBA" id="ARBA00022842"/>
    </source>
</evidence>
<gene>
    <name evidence="9" type="ORF">SAMN05216241_108117</name>
</gene>
<dbReference type="PANTHER" id="PTHR43281:SF1">
    <property type="entry name" value="FARNESYL DIPHOSPHATE SYNTHASE"/>
    <property type="match status" value="1"/>
</dbReference>
<evidence type="ECO:0000256" key="3">
    <source>
        <dbReference type="ARBA" id="ARBA00022679"/>
    </source>
</evidence>
<dbReference type="Pfam" id="PF00348">
    <property type="entry name" value="polyprenyl_synt"/>
    <property type="match status" value="1"/>
</dbReference>
<dbReference type="InterPro" id="IPR053378">
    <property type="entry name" value="Prenyl_diphosphate_synthase"/>
</dbReference>
<evidence type="ECO:0000313" key="9">
    <source>
        <dbReference type="EMBL" id="SDG30937.1"/>
    </source>
</evidence>
<dbReference type="PROSITE" id="PS00723">
    <property type="entry name" value="POLYPRENYL_SYNTHASE_1"/>
    <property type="match status" value="1"/>
</dbReference>
<evidence type="ECO:0000313" key="10">
    <source>
        <dbReference type="Proteomes" id="UP000199415"/>
    </source>
</evidence>
<dbReference type="GO" id="GO:0016114">
    <property type="term" value="P:terpenoid biosynthetic process"/>
    <property type="evidence" value="ECO:0007669"/>
    <property type="project" value="UniProtKB-ARBA"/>
</dbReference>
<dbReference type="InterPro" id="IPR000092">
    <property type="entry name" value="Polyprenyl_synt"/>
</dbReference>
<dbReference type="PROSITE" id="PS00444">
    <property type="entry name" value="POLYPRENYL_SYNTHASE_2"/>
    <property type="match status" value="1"/>
</dbReference>
<evidence type="ECO:0000256" key="6">
    <source>
        <dbReference type="ARBA" id="ARBA00023229"/>
    </source>
</evidence>
<dbReference type="Proteomes" id="UP000199415">
    <property type="component" value="Unassembled WGS sequence"/>
</dbReference>
<evidence type="ECO:0000256" key="4">
    <source>
        <dbReference type="ARBA" id="ARBA00022723"/>
    </source>
</evidence>